<feature type="region of interest" description="Disordered" evidence="1">
    <location>
        <begin position="50"/>
        <end position="81"/>
    </location>
</feature>
<dbReference type="Proteomes" id="UP000076842">
    <property type="component" value="Unassembled WGS sequence"/>
</dbReference>
<evidence type="ECO:0000256" key="1">
    <source>
        <dbReference type="SAM" id="MobiDB-lite"/>
    </source>
</evidence>
<dbReference type="AlphaFoldDB" id="A0A165HNN9"/>
<reference evidence="2 3" key="1">
    <citation type="journal article" date="2016" name="Mol. Biol. Evol.">
        <title>Comparative Genomics of Early-Diverging Mushroom-Forming Fungi Provides Insights into the Origins of Lignocellulose Decay Capabilities.</title>
        <authorList>
            <person name="Nagy L.G."/>
            <person name="Riley R."/>
            <person name="Tritt A."/>
            <person name="Adam C."/>
            <person name="Daum C."/>
            <person name="Floudas D."/>
            <person name="Sun H."/>
            <person name="Yadav J.S."/>
            <person name="Pangilinan J."/>
            <person name="Larsson K.H."/>
            <person name="Matsuura K."/>
            <person name="Barry K."/>
            <person name="Labutti K."/>
            <person name="Kuo R."/>
            <person name="Ohm R.A."/>
            <person name="Bhattacharya S.S."/>
            <person name="Shirouzu T."/>
            <person name="Yoshinaga Y."/>
            <person name="Martin F.M."/>
            <person name="Grigoriev I.V."/>
            <person name="Hibbett D.S."/>
        </authorList>
    </citation>
    <scope>NUCLEOTIDE SEQUENCE [LARGE SCALE GENOMIC DNA]</scope>
    <source>
        <strain evidence="2 3">HHB12733</strain>
    </source>
</reference>
<accession>A0A165HNN9</accession>
<protein>
    <submittedName>
        <fullName evidence="2">Uncharacterized protein</fullName>
    </submittedName>
</protein>
<dbReference type="OrthoDB" id="544685at2759"/>
<evidence type="ECO:0000313" key="2">
    <source>
        <dbReference type="EMBL" id="KZT59524.1"/>
    </source>
</evidence>
<organism evidence="2 3">
    <name type="scientific">Calocera cornea HHB12733</name>
    <dbReference type="NCBI Taxonomy" id="1353952"/>
    <lineage>
        <taxon>Eukaryota</taxon>
        <taxon>Fungi</taxon>
        <taxon>Dikarya</taxon>
        <taxon>Basidiomycota</taxon>
        <taxon>Agaricomycotina</taxon>
        <taxon>Dacrymycetes</taxon>
        <taxon>Dacrymycetales</taxon>
        <taxon>Dacrymycetaceae</taxon>
        <taxon>Calocera</taxon>
    </lineage>
</organism>
<evidence type="ECO:0000313" key="3">
    <source>
        <dbReference type="Proteomes" id="UP000076842"/>
    </source>
</evidence>
<proteinExistence type="predicted"/>
<name>A0A165HNN9_9BASI</name>
<dbReference type="InParanoid" id="A0A165HNN9"/>
<feature type="region of interest" description="Disordered" evidence="1">
    <location>
        <begin position="128"/>
        <end position="167"/>
    </location>
</feature>
<dbReference type="EMBL" id="KV423939">
    <property type="protein sequence ID" value="KZT59524.1"/>
    <property type="molecule type" value="Genomic_DNA"/>
</dbReference>
<feature type="compositionally biased region" description="Low complexity" evidence="1">
    <location>
        <begin position="156"/>
        <end position="167"/>
    </location>
</feature>
<sequence>MDRLPSLSISIPPISHLPPLSAHEVSAILSSYQSLPPQLPIQRQPHTHLSLTQHDNDDDDGRRLPAPSTPPAPSHTPHNSPLLNLAHQLTAQPAANYGADVPLQPSRRPKWALLELERIAKRADMEVFSESDLPTSPAAEDGPDFPDPATPRTPYAHAGGVQAHAQAPAQPAHLHNLLLGAGDFLIDINVAFSSASPSPTLVALLTSHPANAALDRLLARHLAEFFRMLRPGGESADDADRDVDVDVDVVRVQRHLQVLETWLGELKGLQALVKAGEDAGEAEAERARWWTVVGDVASEWDARLQAVCGDGDGDGAAEDRQPEPASVPLDILATLLPVPLPYLRSPSLTFLLYLAPEAYLTLLRATAPAP</sequence>
<keyword evidence="3" id="KW-1185">Reference proteome</keyword>
<gene>
    <name evidence="2" type="ORF">CALCODRAFT_515980</name>
</gene>
<feature type="non-terminal residue" evidence="2">
    <location>
        <position position="370"/>
    </location>
</feature>